<keyword evidence="1" id="KW-0812">Transmembrane</keyword>
<dbReference type="Pfam" id="PF01569">
    <property type="entry name" value="PAP2"/>
    <property type="match status" value="1"/>
</dbReference>
<dbReference type="Gene3D" id="1.20.144.10">
    <property type="entry name" value="Phosphatidic acid phosphatase type 2/haloperoxidase"/>
    <property type="match status" value="1"/>
</dbReference>
<feature type="transmembrane region" description="Helical" evidence="1">
    <location>
        <begin position="28"/>
        <end position="49"/>
    </location>
</feature>
<gene>
    <name evidence="3" type="ORF">H8R91_00650</name>
</gene>
<dbReference type="PANTHER" id="PTHR14969">
    <property type="entry name" value="SPHINGOSINE-1-PHOSPHATE PHOSPHOHYDROLASE"/>
    <property type="match status" value="1"/>
</dbReference>
<dbReference type="SUPFAM" id="SSF48317">
    <property type="entry name" value="Acid phosphatase/Vanadium-dependent haloperoxidase"/>
    <property type="match status" value="1"/>
</dbReference>
<dbReference type="InterPro" id="IPR036938">
    <property type="entry name" value="PAP2/HPO_sf"/>
</dbReference>
<keyword evidence="1" id="KW-0472">Membrane</keyword>
<comment type="caution">
    <text evidence="3">The sequence shown here is derived from an EMBL/GenBank/DDBJ whole genome shotgun (WGS) entry which is preliminary data.</text>
</comment>
<evidence type="ECO:0000259" key="2">
    <source>
        <dbReference type="SMART" id="SM00014"/>
    </source>
</evidence>
<feature type="domain" description="Phosphatidic acid phosphatase type 2/haloperoxidase" evidence="2">
    <location>
        <begin position="54"/>
        <end position="164"/>
    </location>
</feature>
<organism evidence="3 4">
    <name type="scientific">Ruminococcus intestinalis</name>
    <dbReference type="NCBI Taxonomy" id="2763066"/>
    <lineage>
        <taxon>Bacteria</taxon>
        <taxon>Bacillati</taxon>
        <taxon>Bacillota</taxon>
        <taxon>Clostridia</taxon>
        <taxon>Eubacteriales</taxon>
        <taxon>Oscillospiraceae</taxon>
        <taxon>Ruminococcus</taxon>
    </lineage>
</organism>
<accession>A0ABR7HHS2</accession>
<evidence type="ECO:0000313" key="4">
    <source>
        <dbReference type="Proteomes" id="UP000636755"/>
    </source>
</evidence>
<protein>
    <submittedName>
        <fullName evidence="3">Phosphatase PAP2 family protein</fullName>
    </submittedName>
</protein>
<dbReference type="InterPro" id="IPR000326">
    <property type="entry name" value="PAP2/HPO"/>
</dbReference>
<feature type="transmembrane region" description="Helical" evidence="1">
    <location>
        <begin position="142"/>
        <end position="162"/>
    </location>
</feature>
<dbReference type="CDD" id="cd01610">
    <property type="entry name" value="PAP2_like"/>
    <property type="match status" value="1"/>
</dbReference>
<keyword evidence="4" id="KW-1185">Reference proteome</keyword>
<reference evidence="3 4" key="1">
    <citation type="submission" date="2020-08" db="EMBL/GenBank/DDBJ databases">
        <title>Genome public.</title>
        <authorList>
            <person name="Liu C."/>
            <person name="Sun Q."/>
        </authorList>
    </citation>
    <scope>NUCLEOTIDE SEQUENCE [LARGE SCALE GENOMIC DNA]</scope>
    <source>
        <strain evidence="3 4">NSJ-71</strain>
    </source>
</reference>
<feature type="transmembrane region" description="Helical" evidence="1">
    <location>
        <begin position="55"/>
        <end position="73"/>
    </location>
</feature>
<name>A0ABR7HHS2_9FIRM</name>
<evidence type="ECO:0000256" key="1">
    <source>
        <dbReference type="SAM" id="Phobius"/>
    </source>
</evidence>
<proteinExistence type="predicted"/>
<keyword evidence="1" id="KW-1133">Transmembrane helix</keyword>
<feature type="transmembrane region" description="Helical" evidence="1">
    <location>
        <begin position="107"/>
        <end position="130"/>
    </location>
</feature>
<dbReference type="EMBL" id="JACOPS010000001">
    <property type="protein sequence ID" value="MBC5727054.1"/>
    <property type="molecule type" value="Genomic_DNA"/>
</dbReference>
<dbReference type="RefSeq" id="WP_186934477.1">
    <property type="nucleotide sequence ID" value="NZ_JACOPS010000001.1"/>
</dbReference>
<dbReference type="PANTHER" id="PTHR14969:SF13">
    <property type="entry name" value="AT30094P"/>
    <property type="match status" value="1"/>
</dbReference>
<evidence type="ECO:0000313" key="3">
    <source>
        <dbReference type="EMBL" id="MBC5727054.1"/>
    </source>
</evidence>
<dbReference type="Proteomes" id="UP000636755">
    <property type="component" value="Unassembled WGS sequence"/>
</dbReference>
<sequence length="167" mass="18954">MIVISTETYKSIVGLFKRNKPCNTVLKLCYNFLPLIMFVSYGILIVFMFFSDIKIFARITLSPLTVFAIVTFFRKIFNRPRPYEKFATTSVFGKNKKGESMPSRHTACAFIIAMAFMYVSIPLGIAYLIISTLIMISRVLAGVHFISDVIAGMAISLLYGYFSFFII</sequence>
<dbReference type="SMART" id="SM00014">
    <property type="entry name" value="acidPPc"/>
    <property type="match status" value="1"/>
</dbReference>